<dbReference type="RefSeq" id="XP_067548462.1">
    <property type="nucleotide sequence ID" value="XM_067692044.1"/>
</dbReference>
<organism evidence="1 2">
    <name type="scientific">Candida metapsilosis</name>
    <dbReference type="NCBI Taxonomy" id="273372"/>
    <lineage>
        <taxon>Eukaryota</taxon>
        <taxon>Fungi</taxon>
        <taxon>Dikarya</taxon>
        <taxon>Ascomycota</taxon>
        <taxon>Saccharomycotina</taxon>
        <taxon>Pichiomycetes</taxon>
        <taxon>Debaryomycetaceae</taxon>
        <taxon>Candida/Lodderomyces clade</taxon>
        <taxon>Candida</taxon>
    </lineage>
</organism>
<dbReference type="Pfam" id="PF08730">
    <property type="entry name" value="Rad33"/>
    <property type="match status" value="1"/>
</dbReference>
<protein>
    <submittedName>
        <fullName evidence="1">Uncharacterized protein</fullName>
    </submittedName>
</protein>
<comment type="caution">
    <text evidence="1">The sequence shown here is derived from an EMBL/GenBank/DDBJ whole genome shotgun (WGS) entry which is preliminary data.</text>
</comment>
<dbReference type="AlphaFoldDB" id="A0A8H8DD04"/>
<evidence type="ECO:0000313" key="1">
    <source>
        <dbReference type="EMBL" id="KAG5419346.1"/>
    </source>
</evidence>
<dbReference type="Proteomes" id="UP000669133">
    <property type="component" value="Unassembled WGS sequence"/>
</dbReference>
<name>A0A8H8DD04_9ASCO</name>
<accession>A0A8H8DD04</accession>
<keyword evidence="2" id="KW-1185">Reference proteome</keyword>
<dbReference type="OrthoDB" id="4085867at2759"/>
<dbReference type="InterPro" id="IPR014841">
    <property type="entry name" value="Rad33"/>
</dbReference>
<reference evidence="1 2" key="1">
    <citation type="submission" date="2020-12" db="EMBL/GenBank/DDBJ databases">
        <title>Effect of drift, selection, and recombination on the evolution of hybrid genomes in Candida yeast pathogens.</title>
        <authorList>
            <person name="Mixao V."/>
            <person name="Ksiezopolska E."/>
            <person name="Saus E."/>
            <person name="Boekhout T."/>
            <person name="Gacser A."/>
            <person name="Gabaldon T."/>
        </authorList>
    </citation>
    <scope>NUCLEOTIDE SEQUENCE [LARGE SCALE GENOMIC DNA]</scope>
    <source>
        <strain evidence="1 2">BP57</strain>
    </source>
</reference>
<proteinExistence type="predicted"/>
<dbReference type="EMBL" id="JAEOAQ010000003">
    <property type="protein sequence ID" value="KAG5419346.1"/>
    <property type="molecule type" value="Genomic_DNA"/>
</dbReference>
<gene>
    <name evidence="1" type="ORF">I9W82_003113</name>
</gene>
<dbReference type="GeneID" id="93651742"/>
<evidence type="ECO:0000313" key="2">
    <source>
        <dbReference type="Proteomes" id="UP000669133"/>
    </source>
</evidence>
<sequence>MAPKRKKVGFQPSSAFEQIVPEIEDEIVEEYAQQLGDDSDLYLSKLPDILDNLDIPECFTNDIKSAVDYYYQFMHNRNYTIDNTNVKQRITLDMILAFTITTSTRTASDISDIIDIDKLIQNLNMLIKFRNNHQHIISTWKLIIQESNSSNSATNIEKFQLTLPELKNVKSSLNLDNDPQTKVPLNDGFLIDMLGCCQYDEKERLINYSFNKQGAAIEVKDFAVILGKLGELDDQ</sequence>